<dbReference type="AlphaFoldDB" id="H8N1R0"/>
<reference evidence="2 3" key="1">
    <citation type="journal article" date="2012" name="J. Bacteriol.">
        <title>Complete Genome Sequence of the Fruiting Myxobacterium Corallococcus coralloides DSM 2259.</title>
        <authorList>
            <person name="Huntley S."/>
            <person name="Zhang Y."/>
            <person name="Treuner-Lange A."/>
            <person name="Kneip S."/>
            <person name="Sensen C.W."/>
            <person name="Sogaard-Andersen L."/>
        </authorList>
    </citation>
    <scope>NUCLEOTIDE SEQUENCE [LARGE SCALE GENOMIC DNA]</scope>
    <source>
        <strain evidence="3">ATCC 25202 / DSM 2259 / NBRC 100086 / M2</strain>
    </source>
</reference>
<protein>
    <submittedName>
        <fullName evidence="2">Uncharacterized protein</fullName>
    </submittedName>
</protein>
<evidence type="ECO:0000313" key="2">
    <source>
        <dbReference type="EMBL" id="AFE04994.1"/>
    </source>
</evidence>
<evidence type="ECO:0000313" key="3">
    <source>
        <dbReference type="Proteomes" id="UP000007587"/>
    </source>
</evidence>
<proteinExistence type="predicted"/>
<feature type="compositionally biased region" description="Polar residues" evidence="1">
    <location>
        <begin position="41"/>
        <end position="50"/>
    </location>
</feature>
<dbReference type="HOGENOM" id="CLU_412023_0_0_7"/>
<gene>
    <name evidence="2" type="ordered locus">COCOR_03083</name>
</gene>
<dbReference type="STRING" id="1144275.COCOR_03083"/>
<sequence length="666" mass="71738">MQATALGRSTGVESHPTLSRSTRPSEVGRGRTAPGPERSTRCTTGRLQWTSVGSERESLSSRGRPSAGSSLPGLRRTITHTGYCVPSRHEAGLKTALACPVFDIRRPMGEWGQVTLFRTEDLDALGRVIRDICLAEGLVAVPYVRRKRETWDRMQYGTGATSDRWALALGAGLGGWSVVKTAPLELLAEPGASGENRLGLIARRLGCEALHVSLYDVTAMVIAQAVPTGEVALSGYSMDGASFHGVEIEEHRLEPRIEGPGIPPSVQEALGHFLSDGFDELIEKLAGQHWVDVSLKLIDGDEIPSARVFSFMRPALEKRPPLRVKLAVEEHPLGTRYVLDEGVWLTSVSIDAATSALGAAFVEKVARWLEVPVALEPGVPRSLFCVRAPPSEYTQRAGVETELVSLGDDGGGEFLLHTWLGLGSAEIEECSPHQRSHLVTRLTHALVGARTNDPAAYRDFERVFNEPTTHAVGAFAGERLITAWWRLGRSAVAMEGHDVFELPGLCTAIASTPRQLALALVTPGHVSGHSQGYGQKDRSVIVVIDVDTGEAREALRSDGHLTFGFTQLAFAGDLLGVSAERDGVPTIVMLEGESRTELPGDFSEWARSAMQPPLGADSPHSSHEPQRPLCDAAGLEPVAFSASGARCLARIDARRLFVGMRARPGE</sequence>
<organism evidence="2 3">
    <name type="scientific">Corallococcus coralloides (strain ATCC 25202 / DSM 2259 / NBRC 100086 / M2)</name>
    <name type="common">Myxococcus coralloides</name>
    <dbReference type="NCBI Taxonomy" id="1144275"/>
    <lineage>
        <taxon>Bacteria</taxon>
        <taxon>Pseudomonadati</taxon>
        <taxon>Myxococcota</taxon>
        <taxon>Myxococcia</taxon>
        <taxon>Myxococcales</taxon>
        <taxon>Cystobacterineae</taxon>
        <taxon>Myxococcaceae</taxon>
        <taxon>Corallococcus</taxon>
    </lineage>
</organism>
<feature type="region of interest" description="Disordered" evidence="1">
    <location>
        <begin position="609"/>
        <end position="629"/>
    </location>
</feature>
<reference evidence="3" key="2">
    <citation type="submission" date="2012-03" db="EMBL/GenBank/DDBJ databases">
        <title>Genome sequence of the fruiting myxobacterium Corallococcus coralloides DSM 2259.</title>
        <authorList>
            <person name="Huntley S."/>
            <person name="Zhang Y."/>
            <person name="Treuner-Lange A."/>
            <person name="Sensen C.W."/>
            <person name="Sogaard-Andersen L."/>
        </authorList>
    </citation>
    <scope>NUCLEOTIDE SEQUENCE [LARGE SCALE GENOMIC DNA]</scope>
    <source>
        <strain evidence="3">ATCC 25202 / DSM 2259 / NBRC 100086 / M2</strain>
    </source>
</reference>
<name>H8N1R0_CORCM</name>
<dbReference type="KEGG" id="ccx:COCOR_03083"/>
<dbReference type="EMBL" id="CP003389">
    <property type="protein sequence ID" value="AFE04994.1"/>
    <property type="molecule type" value="Genomic_DNA"/>
</dbReference>
<dbReference type="InParanoid" id="H8N1R0"/>
<accession>H8N1R0</accession>
<feature type="region of interest" description="Disordered" evidence="1">
    <location>
        <begin position="1"/>
        <end position="74"/>
    </location>
</feature>
<dbReference type="Proteomes" id="UP000007587">
    <property type="component" value="Chromosome"/>
</dbReference>
<keyword evidence="3" id="KW-1185">Reference proteome</keyword>
<evidence type="ECO:0000256" key="1">
    <source>
        <dbReference type="SAM" id="MobiDB-lite"/>
    </source>
</evidence>